<dbReference type="InterPro" id="IPR003718">
    <property type="entry name" value="OsmC/Ohr_fam"/>
</dbReference>
<dbReference type="InterPro" id="IPR015946">
    <property type="entry name" value="KH_dom-like_a/b"/>
</dbReference>
<keyword evidence="2" id="KW-1185">Reference proteome</keyword>
<dbReference type="EMBL" id="FWXT01000001">
    <property type="protein sequence ID" value="SMC48332.1"/>
    <property type="molecule type" value="Genomic_DNA"/>
</dbReference>
<accession>A0A1W1ZJE3</accession>
<dbReference type="SUPFAM" id="SSF82784">
    <property type="entry name" value="OsmC-like"/>
    <property type="match status" value="1"/>
</dbReference>
<dbReference type="InterPro" id="IPR036102">
    <property type="entry name" value="OsmC/Ohrsf"/>
</dbReference>
<dbReference type="PANTHER" id="PTHR34352">
    <property type="entry name" value="PROTEIN YHFA"/>
    <property type="match status" value="1"/>
</dbReference>
<dbReference type="AlphaFoldDB" id="A0A1W1ZJE3"/>
<dbReference type="Pfam" id="PF02566">
    <property type="entry name" value="OsmC"/>
    <property type="match status" value="1"/>
</dbReference>
<dbReference type="PANTHER" id="PTHR34352:SF1">
    <property type="entry name" value="PROTEIN YHFA"/>
    <property type="match status" value="1"/>
</dbReference>
<dbReference type="OrthoDB" id="9804010at2"/>
<evidence type="ECO:0000313" key="2">
    <source>
        <dbReference type="Proteomes" id="UP000192756"/>
    </source>
</evidence>
<proteinExistence type="predicted"/>
<evidence type="ECO:0000313" key="1">
    <source>
        <dbReference type="EMBL" id="SMC48332.1"/>
    </source>
</evidence>
<dbReference type="RefSeq" id="WP_084237062.1">
    <property type="nucleotide sequence ID" value="NZ_FWXT01000001.1"/>
</dbReference>
<protein>
    <submittedName>
        <fullName evidence="1">Putative redox protein</fullName>
    </submittedName>
</protein>
<reference evidence="2" key="1">
    <citation type="submission" date="2017-04" db="EMBL/GenBank/DDBJ databases">
        <authorList>
            <person name="Varghese N."/>
            <person name="Submissions S."/>
        </authorList>
    </citation>
    <scope>NUCLEOTIDE SEQUENCE [LARGE SCALE GENOMIC DNA]</scope>
    <source>
        <strain evidence="2">DSM 12126</strain>
    </source>
</reference>
<dbReference type="Gene3D" id="3.30.300.20">
    <property type="match status" value="1"/>
</dbReference>
<sequence>MKVELKRINDAVHFEASSPSSTVKVNIDGSPEIGGLGLGVRPMEMVLMALGSCSSLDLISILKKQKQVIRDFSVSVEGQRREQIPTIFTKIHMTFTLTGEINEDKAARAAELAVRKYCSVHDMLVAGGVEISYSVNIKP</sequence>
<organism evidence="1 2">
    <name type="scientific">Pedobacter africanus</name>
    <dbReference type="NCBI Taxonomy" id="151894"/>
    <lineage>
        <taxon>Bacteria</taxon>
        <taxon>Pseudomonadati</taxon>
        <taxon>Bacteroidota</taxon>
        <taxon>Sphingobacteriia</taxon>
        <taxon>Sphingobacteriales</taxon>
        <taxon>Sphingobacteriaceae</taxon>
        <taxon>Pedobacter</taxon>
    </lineage>
</organism>
<gene>
    <name evidence="1" type="ORF">SAMN04488524_0755</name>
</gene>
<dbReference type="STRING" id="151894.SAMN04488524_0755"/>
<dbReference type="Proteomes" id="UP000192756">
    <property type="component" value="Unassembled WGS sequence"/>
</dbReference>
<name>A0A1W1ZJE3_9SPHI</name>